<gene>
    <name evidence="2" type="ORF">G3M58_36400</name>
</gene>
<sequence>HGVTTVHFVPSMLAAFAAEPRAADCTGLRRIVASGEALSAALARTVRDALPGVSLHNLYGPTEAAIDVTAWE</sequence>
<feature type="non-terminal residue" evidence="2">
    <location>
        <position position="1"/>
    </location>
</feature>
<feature type="domain" description="AMP-dependent synthetase/ligase" evidence="1">
    <location>
        <begin position="1"/>
        <end position="69"/>
    </location>
</feature>
<dbReference type="SUPFAM" id="SSF56801">
    <property type="entry name" value="Acetyl-CoA synthetase-like"/>
    <property type="match status" value="1"/>
</dbReference>
<name>A0A6G3X299_9ACTN</name>
<dbReference type="AlphaFoldDB" id="A0A6G3X299"/>
<dbReference type="EMBL" id="JAAGMN010003883">
    <property type="protein sequence ID" value="NEE11926.1"/>
    <property type="molecule type" value="Genomic_DNA"/>
</dbReference>
<evidence type="ECO:0000313" key="2">
    <source>
        <dbReference type="EMBL" id="NEE11926.1"/>
    </source>
</evidence>
<dbReference type="Gene3D" id="3.40.50.980">
    <property type="match status" value="1"/>
</dbReference>
<proteinExistence type="predicted"/>
<dbReference type="PANTHER" id="PTHR44394">
    <property type="entry name" value="BETA-ALANINE-ACTIVATING ENZYME"/>
    <property type="match status" value="1"/>
</dbReference>
<dbReference type="PANTHER" id="PTHR44394:SF1">
    <property type="entry name" value="BETA-ALANINE-ACTIVATING ENZYME"/>
    <property type="match status" value="1"/>
</dbReference>
<protein>
    <submittedName>
        <fullName evidence="2">AMP-binding protein</fullName>
    </submittedName>
</protein>
<dbReference type="GO" id="GO:0043041">
    <property type="term" value="P:amino acid activation for nonribosomal peptide biosynthetic process"/>
    <property type="evidence" value="ECO:0007669"/>
    <property type="project" value="TreeGrafter"/>
</dbReference>
<feature type="non-terminal residue" evidence="2">
    <location>
        <position position="72"/>
    </location>
</feature>
<dbReference type="Pfam" id="PF00501">
    <property type="entry name" value="AMP-binding"/>
    <property type="match status" value="1"/>
</dbReference>
<comment type="caution">
    <text evidence="2">The sequence shown here is derived from an EMBL/GenBank/DDBJ whole genome shotgun (WGS) entry which is preliminary data.</text>
</comment>
<organism evidence="2">
    <name type="scientific">Streptomyces sp. SID7499</name>
    <dbReference type="NCBI Taxonomy" id="2706086"/>
    <lineage>
        <taxon>Bacteria</taxon>
        <taxon>Bacillati</taxon>
        <taxon>Actinomycetota</taxon>
        <taxon>Actinomycetes</taxon>
        <taxon>Kitasatosporales</taxon>
        <taxon>Streptomycetaceae</taxon>
        <taxon>Streptomyces</taxon>
    </lineage>
</organism>
<accession>A0A6G3X299</accession>
<dbReference type="InterPro" id="IPR052091">
    <property type="entry name" value="Beta-ala_Activ/Resist"/>
</dbReference>
<reference evidence="2" key="1">
    <citation type="submission" date="2020-01" db="EMBL/GenBank/DDBJ databases">
        <title>Insect and environment-associated Actinomycetes.</title>
        <authorList>
            <person name="Currrie C."/>
            <person name="Chevrette M."/>
            <person name="Carlson C."/>
            <person name="Stubbendieck R."/>
            <person name="Wendt-Pienkowski E."/>
        </authorList>
    </citation>
    <scope>NUCLEOTIDE SEQUENCE</scope>
    <source>
        <strain evidence="2">SID7499</strain>
    </source>
</reference>
<dbReference type="InterPro" id="IPR000873">
    <property type="entry name" value="AMP-dep_synth/lig_dom"/>
</dbReference>
<evidence type="ECO:0000259" key="1">
    <source>
        <dbReference type="Pfam" id="PF00501"/>
    </source>
</evidence>